<accession>A0A0A9FIW9</accession>
<sequence length="66" mass="7736">MHMNLHTSFHTFIRHTSLHVYIFTYVLTHTPYIAICSAKIRKPSIIVPTYKLHMMGMFVHSIGLHN</sequence>
<evidence type="ECO:0000313" key="2">
    <source>
        <dbReference type="EMBL" id="JAE08208.1"/>
    </source>
</evidence>
<dbReference type="EMBL" id="GBRH01189688">
    <property type="protein sequence ID" value="JAE08208.1"/>
    <property type="molecule type" value="Transcribed_RNA"/>
</dbReference>
<keyword evidence="1" id="KW-0472">Membrane</keyword>
<keyword evidence="1" id="KW-0812">Transmembrane</keyword>
<name>A0A0A9FIW9_ARUDO</name>
<keyword evidence="1" id="KW-1133">Transmembrane helix</keyword>
<organism evidence="2">
    <name type="scientific">Arundo donax</name>
    <name type="common">Giant reed</name>
    <name type="synonym">Donax arundinaceus</name>
    <dbReference type="NCBI Taxonomy" id="35708"/>
    <lineage>
        <taxon>Eukaryota</taxon>
        <taxon>Viridiplantae</taxon>
        <taxon>Streptophyta</taxon>
        <taxon>Embryophyta</taxon>
        <taxon>Tracheophyta</taxon>
        <taxon>Spermatophyta</taxon>
        <taxon>Magnoliopsida</taxon>
        <taxon>Liliopsida</taxon>
        <taxon>Poales</taxon>
        <taxon>Poaceae</taxon>
        <taxon>PACMAD clade</taxon>
        <taxon>Arundinoideae</taxon>
        <taxon>Arundineae</taxon>
        <taxon>Arundo</taxon>
    </lineage>
</organism>
<reference evidence="2" key="1">
    <citation type="submission" date="2014-09" db="EMBL/GenBank/DDBJ databases">
        <authorList>
            <person name="Magalhaes I.L.F."/>
            <person name="Oliveira U."/>
            <person name="Santos F.R."/>
            <person name="Vidigal T.H.D.A."/>
            <person name="Brescovit A.D."/>
            <person name="Santos A.J."/>
        </authorList>
    </citation>
    <scope>NUCLEOTIDE SEQUENCE</scope>
    <source>
        <tissue evidence="2">Shoot tissue taken approximately 20 cm above the soil surface</tissue>
    </source>
</reference>
<feature type="transmembrane region" description="Helical" evidence="1">
    <location>
        <begin position="20"/>
        <end position="38"/>
    </location>
</feature>
<dbReference type="AlphaFoldDB" id="A0A0A9FIW9"/>
<protein>
    <submittedName>
        <fullName evidence="2">Uncharacterized protein</fullName>
    </submittedName>
</protein>
<reference evidence="2" key="2">
    <citation type="journal article" date="2015" name="Data Brief">
        <title>Shoot transcriptome of the giant reed, Arundo donax.</title>
        <authorList>
            <person name="Barrero R.A."/>
            <person name="Guerrero F.D."/>
            <person name="Moolhuijzen P."/>
            <person name="Goolsby J.A."/>
            <person name="Tidwell J."/>
            <person name="Bellgard S.E."/>
            <person name="Bellgard M.I."/>
        </authorList>
    </citation>
    <scope>NUCLEOTIDE SEQUENCE</scope>
    <source>
        <tissue evidence="2">Shoot tissue taken approximately 20 cm above the soil surface</tissue>
    </source>
</reference>
<evidence type="ECO:0000256" key="1">
    <source>
        <dbReference type="SAM" id="Phobius"/>
    </source>
</evidence>
<proteinExistence type="predicted"/>